<accession>A0A8J8KFR9</accession>
<protein>
    <submittedName>
        <fullName evidence="1">Uncharacterized protein</fullName>
    </submittedName>
</protein>
<dbReference type="Proteomes" id="UP000625804">
    <property type="component" value="Unassembled WGS sequence"/>
</dbReference>
<sequence>MVLWLIKKIRKLFLNQQENVKYTIWIDDDRYIASATKGELTVYNYGNSPEMAKEAALYLLHKTIKAKEKDHYLQQQFIPLPNGHKLYRIK</sequence>
<comment type="caution">
    <text evidence="1">The sequence shown here is derived from an EMBL/GenBank/DDBJ whole genome shotgun (WGS) entry which is preliminary data.</text>
</comment>
<keyword evidence="2" id="KW-1185">Reference proteome</keyword>
<reference evidence="1" key="1">
    <citation type="submission" date="2020-06" db="EMBL/GenBank/DDBJ databases">
        <title>A novel thermopfilic bacterium from Erzurum, Turkey.</title>
        <authorList>
            <person name="Adiguzel A."/>
            <person name="Ay H."/>
            <person name="Baltaci M.O."/>
        </authorList>
    </citation>
    <scope>NUCLEOTIDE SEQUENCE</scope>
    <source>
        <strain evidence="1">P2</strain>
    </source>
</reference>
<gene>
    <name evidence="1" type="ORF">HR057_15850</name>
</gene>
<organism evidence="1 2">
    <name type="scientific">Calidifontibacillus erzurumensis</name>
    <dbReference type="NCBI Taxonomy" id="2741433"/>
    <lineage>
        <taxon>Bacteria</taxon>
        <taxon>Bacillati</taxon>
        <taxon>Bacillota</taxon>
        <taxon>Bacilli</taxon>
        <taxon>Bacillales</taxon>
        <taxon>Bacillaceae</taxon>
        <taxon>Calidifontibacillus/Schinkia group</taxon>
        <taxon>Calidifontibacillus</taxon>
    </lineage>
</organism>
<name>A0A8J8KFR9_9BACI</name>
<evidence type="ECO:0000313" key="1">
    <source>
        <dbReference type="EMBL" id="NSL53215.1"/>
    </source>
</evidence>
<dbReference type="AlphaFoldDB" id="A0A8J8KFR9"/>
<proteinExistence type="predicted"/>
<dbReference type="EMBL" id="JABTTE010000032">
    <property type="protein sequence ID" value="NSL53215.1"/>
    <property type="molecule type" value="Genomic_DNA"/>
</dbReference>
<evidence type="ECO:0000313" key="2">
    <source>
        <dbReference type="Proteomes" id="UP000625804"/>
    </source>
</evidence>